<reference evidence="8" key="1">
    <citation type="journal article" date="2023" name="Int. J. Syst. Evol. Microbiol.">
        <title>&lt;i&gt;Holtiella tumoricola&lt;/i&gt; gen. nov. sp. nov., isolated from a human clinical sample.</title>
        <authorList>
            <person name="Allen-Vercoe E."/>
            <person name="Daigneault M.C."/>
            <person name="Vancuren S.J."/>
            <person name="Cochrane K."/>
            <person name="O'Neal L.L."/>
            <person name="Sankaranarayanan K."/>
            <person name="Lawson P.A."/>
        </authorList>
    </citation>
    <scope>NUCLEOTIDE SEQUENCE</scope>
    <source>
        <strain evidence="8">CC70A</strain>
    </source>
</reference>
<dbReference type="InterPro" id="IPR004838">
    <property type="entry name" value="NHTrfase_class1_PyrdxlP-BS"/>
</dbReference>
<dbReference type="InterPro" id="IPR015422">
    <property type="entry name" value="PyrdxlP-dep_Trfase_small"/>
</dbReference>
<keyword evidence="4 6" id="KW-0808">Transferase</keyword>
<dbReference type="FunFam" id="3.40.640.10:FF:000033">
    <property type="entry name" value="Aspartate aminotransferase"/>
    <property type="match status" value="1"/>
</dbReference>
<dbReference type="AlphaFoldDB" id="A0AA42J1J7"/>
<dbReference type="PROSITE" id="PS00105">
    <property type="entry name" value="AA_TRANSFER_CLASS_1"/>
    <property type="match status" value="1"/>
</dbReference>
<evidence type="ECO:0000256" key="6">
    <source>
        <dbReference type="RuleBase" id="RU000481"/>
    </source>
</evidence>
<sequence length="396" mass="43458">MISRLASSIAPSSTLAITAKANAMKAEGIDVVGFGAGEPDFDTPDYIKEAAIRAIEEGFTKYTPASGIISLRKAIAHKLQVENNVSYTPEQIVVNNGAKHSLVNTFMAILNPGDEVLIPAPFWLSYPEMIKMAYGEPKIVYTLQEEGYKLKPEALEAAIGPNTRAIVLNSPSNPTGVVYTREEIKAIAEMAVKHDLWIVSDEIYEYLVYDGAEHTCIASLSDEIYKHTITINGLSKSHAMTGWRIGYIAAPLEVAKAAGNIQSHATSNPNSIAQKAAEAALDLSQDFARNMVKIFEERCKLMYEGLNEIEGFNLIKPQGAFYCFINISKLYGKQYNGEVIQTAADFARVILEAENVAVVPCQDFGAPDCIRLSYAIKEEAIIKGLDRIKKFVECME</sequence>
<evidence type="ECO:0000313" key="9">
    <source>
        <dbReference type="Proteomes" id="UP001169242"/>
    </source>
</evidence>
<comment type="similarity">
    <text evidence="2 6">Belongs to the class-I pyridoxal-phosphate-dependent aminotransferase family.</text>
</comment>
<dbReference type="Gene3D" id="3.40.640.10">
    <property type="entry name" value="Type I PLP-dependent aspartate aminotransferase-like (Major domain)"/>
    <property type="match status" value="1"/>
</dbReference>
<dbReference type="GO" id="GO:0006520">
    <property type="term" value="P:amino acid metabolic process"/>
    <property type="evidence" value="ECO:0007669"/>
    <property type="project" value="InterPro"/>
</dbReference>
<dbReference type="InterPro" id="IPR050596">
    <property type="entry name" value="AspAT/PAT-like"/>
</dbReference>
<evidence type="ECO:0000313" key="8">
    <source>
        <dbReference type="EMBL" id="MDA3732574.1"/>
    </source>
</evidence>
<accession>A0AA42J1J7</accession>
<dbReference type="InterPro" id="IPR004839">
    <property type="entry name" value="Aminotransferase_I/II_large"/>
</dbReference>
<comment type="caution">
    <text evidence="8">The sequence shown here is derived from an EMBL/GenBank/DDBJ whole genome shotgun (WGS) entry which is preliminary data.</text>
</comment>
<dbReference type="GO" id="GO:0030170">
    <property type="term" value="F:pyridoxal phosphate binding"/>
    <property type="evidence" value="ECO:0007669"/>
    <property type="project" value="InterPro"/>
</dbReference>
<dbReference type="InterPro" id="IPR015421">
    <property type="entry name" value="PyrdxlP-dep_Trfase_major"/>
</dbReference>
<evidence type="ECO:0000256" key="3">
    <source>
        <dbReference type="ARBA" id="ARBA00022576"/>
    </source>
</evidence>
<evidence type="ECO:0000256" key="5">
    <source>
        <dbReference type="ARBA" id="ARBA00022898"/>
    </source>
</evidence>
<gene>
    <name evidence="8" type="ORF">PBV87_13865</name>
</gene>
<feature type="domain" description="Aminotransferase class I/classII large" evidence="7">
    <location>
        <begin position="30"/>
        <end position="388"/>
    </location>
</feature>
<dbReference type="CDD" id="cd00609">
    <property type="entry name" value="AAT_like"/>
    <property type="match status" value="1"/>
</dbReference>
<keyword evidence="3 6" id="KW-0032">Aminotransferase</keyword>
<dbReference type="PRINTS" id="PR00753">
    <property type="entry name" value="ACCSYNTHASE"/>
</dbReference>
<dbReference type="EMBL" id="JAQIFT010000049">
    <property type="protein sequence ID" value="MDA3732574.1"/>
    <property type="molecule type" value="Genomic_DNA"/>
</dbReference>
<name>A0AA42J1J7_9FIRM</name>
<dbReference type="SUPFAM" id="SSF53383">
    <property type="entry name" value="PLP-dependent transferases"/>
    <property type="match status" value="1"/>
</dbReference>
<evidence type="ECO:0000256" key="4">
    <source>
        <dbReference type="ARBA" id="ARBA00022679"/>
    </source>
</evidence>
<dbReference type="PANTHER" id="PTHR46383:SF1">
    <property type="entry name" value="ASPARTATE AMINOTRANSFERASE"/>
    <property type="match status" value="1"/>
</dbReference>
<dbReference type="Proteomes" id="UP001169242">
    <property type="component" value="Unassembled WGS sequence"/>
</dbReference>
<organism evidence="8 9">
    <name type="scientific">Holtiella tumoricola</name>
    <dbReference type="NCBI Taxonomy" id="3018743"/>
    <lineage>
        <taxon>Bacteria</taxon>
        <taxon>Bacillati</taxon>
        <taxon>Bacillota</taxon>
        <taxon>Clostridia</taxon>
        <taxon>Lachnospirales</taxon>
        <taxon>Cellulosilyticaceae</taxon>
        <taxon>Holtiella</taxon>
    </lineage>
</organism>
<dbReference type="PANTHER" id="PTHR46383">
    <property type="entry name" value="ASPARTATE AMINOTRANSFERASE"/>
    <property type="match status" value="1"/>
</dbReference>
<comment type="cofactor">
    <cofactor evidence="1 6">
        <name>pyridoxal 5'-phosphate</name>
        <dbReference type="ChEBI" id="CHEBI:597326"/>
    </cofactor>
</comment>
<evidence type="ECO:0000256" key="2">
    <source>
        <dbReference type="ARBA" id="ARBA00007441"/>
    </source>
</evidence>
<evidence type="ECO:0000259" key="7">
    <source>
        <dbReference type="Pfam" id="PF00155"/>
    </source>
</evidence>
<keyword evidence="9" id="KW-1185">Reference proteome</keyword>
<keyword evidence="5" id="KW-0663">Pyridoxal phosphate</keyword>
<dbReference type="InterPro" id="IPR015424">
    <property type="entry name" value="PyrdxlP-dep_Trfase"/>
</dbReference>
<dbReference type="GO" id="GO:0008483">
    <property type="term" value="F:transaminase activity"/>
    <property type="evidence" value="ECO:0007669"/>
    <property type="project" value="UniProtKB-KW"/>
</dbReference>
<evidence type="ECO:0000256" key="1">
    <source>
        <dbReference type="ARBA" id="ARBA00001933"/>
    </source>
</evidence>
<dbReference type="EC" id="2.6.1.-" evidence="6"/>
<dbReference type="Pfam" id="PF00155">
    <property type="entry name" value="Aminotran_1_2"/>
    <property type="match status" value="1"/>
</dbReference>
<dbReference type="Gene3D" id="3.90.1150.10">
    <property type="entry name" value="Aspartate Aminotransferase, domain 1"/>
    <property type="match status" value="1"/>
</dbReference>
<dbReference type="RefSeq" id="WP_271012658.1">
    <property type="nucleotide sequence ID" value="NZ_JAQIFT010000049.1"/>
</dbReference>
<protein>
    <recommendedName>
        <fullName evidence="6">Aminotransferase</fullName>
        <ecNumber evidence="6">2.6.1.-</ecNumber>
    </recommendedName>
</protein>
<proteinExistence type="inferred from homology"/>